<keyword evidence="3" id="KW-0812">Transmembrane</keyword>
<sequence length="392" mass="41434">MHDLTFVHADAAHVEWQVALADCQRQLDTQDLLRQARLDHAPPLTLGWCYLSDYYALAAEAILAALQQNWPGVSWVGTVGLGVSASGVEYFDQPAMVLLAAPLPRQAFQLFSGRQPLPAASSGFVPHTALVHAEGSTPDVQELLHELSVRTATGYLFGGLSSARNRTLHIADGVYSGGLSGVLFGPEVELVSRVTQGCQPIGPARAVTRSEHNLLFALDGKPALDCVLQDLGVERDAPVEAMAAALSGTLAGLNAATDDAPVQPGRFGADTLVRHLIGLDVQHRVLALADQVAPGMRLAFCMRNAAAARADLERIATEIRTDIEHGGGHARGALYISCSGRGGPHFGAPHAELQTVRAALGDLPLAGFFAGGEIARDHLYGYTGVLTVFTSH</sequence>
<dbReference type="AlphaFoldDB" id="A0A4P7LCW8"/>
<evidence type="ECO:0008006" key="10">
    <source>
        <dbReference type="Google" id="ProtNLM"/>
    </source>
</evidence>
<evidence type="ECO:0000313" key="8">
    <source>
        <dbReference type="EMBL" id="QBY50903.1"/>
    </source>
</evidence>
<evidence type="ECO:0000256" key="2">
    <source>
        <dbReference type="ARBA" id="ARBA00022475"/>
    </source>
</evidence>
<comment type="subcellular location">
    <subcellularLocation>
        <location evidence="1">Cell membrane</location>
        <topology evidence="1">Multi-pass membrane protein</topology>
    </subcellularLocation>
</comment>
<name>A0A4P7LCW8_9BURK</name>
<reference evidence="8 9" key="1">
    <citation type="submission" date="2019-03" db="EMBL/GenBank/DDBJ databases">
        <title>Efficiently degradation of phenoxyalkanoic acid herbicides by Cupriavidus oxalaticus strain X32.</title>
        <authorList>
            <person name="Sheng X."/>
        </authorList>
    </citation>
    <scope>NUCLEOTIDE SEQUENCE [LARGE SCALE GENOMIC DNA]</scope>
    <source>
        <strain evidence="8 9">X32</strain>
    </source>
</reference>
<dbReference type="KEGG" id="cox:E0W60_06990"/>
<dbReference type="InterPro" id="IPR016741">
    <property type="entry name" value="UCP018953"/>
</dbReference>
<dbReference type="Proteomes" id="UP000295294">
    <property type="component" value="Chromosome 1"/>
</dbReference>
<organism evidence="8 9">
    <name type="scientific">Cupriavidus oxalaticus</name>
    <dbReference type="NCBI Taxonomy" id="96344"/>
    <lineage>
        <taxon>Bacteria</taxon>
        <taxon>Pseudomonadati</taxon>
        <taxon>Pseudomonadota</taxon>
        <taxon>Betaproteobacteria</taxon>
        <taxon>Burkholderiales</taxon>
        <taxon>Burkholderiaceae</taxon>
        <taxon>Cupriavidus</taxon>
    </lineage>
</organism>
<dbReference type="InterPro" id="IPR013702">
    <property type="entry name" value="FIST_domain_N"/>
</dbReference>
<dbReference type="PANTHER" id="PTHR14939">
    <property type="entry name" value="F-BOX ONLY PROTEIN 22"/>
    <property type="match status" value="1"/>
</dbReference>
<keyword evidence="2" id="KW-1003">Cell membrane</keyword>
<proteinExistence type="predicted"/>
<evidence type="ECO:0000259" key="7">
    <source>
        <dbReference type="SMART" id="SM01204"/>
    </source>
</evidence>
<evidence type="ECO:0000256" key="4">
    <source>
        <dbReference type="ARBA" id="ARBA00022989"/>
    </source>
</evidence>
<dbReference type="OrthoDB" id="9770435at2"/>
<protein>
    <recommendedName>
        <fullName evidence="10">Small ligand-binding sensory domain FIST</fullName>
    </recommendedName>
</protein>
<feature type="domain" description="FIST" evidence="6">
    <location>
        <begin position="43"/>
        <end position="222"/>
    </location>
</feature>
<keyword evidence="5" id="KW-0472">Membrane</keyword>
<evidence type="ECO:0000256" key="3">
    <source>
        <dbReference type="ARBA" id="ARBA00022692"/>
    </source>
</evidence>
<dbReference type="SMART" id="SM00897">
    <property type="entry name" value="FIST"/>
    <property type="match status" value="1"/>
</dbReference>
<dbReference type="Pfam" id="PF10442">
    <property type="entry name" value="FIST_C"/>
    <property type="match status" value="1"/>
</dbReference>
<dbReference type="Pfam" id="PF08495">
    <property type="entry name" value="FIST"/>
    <property type="match status" value="1"/>
</dbReference>
<dbReference type="GO" id="GO:0005886">
    <property type="term" value="C:plasma membrane"/>
    <property type="evidence" value="ECO:0007669"/>
    <property type="project" value="UniProtKB-SubCell"/>
</dbReference>
<dbReference type="EMBL" id="CP038634">
    <property type="protein sequence ID" value="QBY50903.1"/>
    <property type="molecule type" value="Genomic_DNA"/>
</dbReference>
<evidence type="ECO:0000256" key="5">
    <source>
        <dbReference type="ARBA" id="ARBA00023136"/>
    </source>
</evidence>
<keyword evidence="4" id="KW-1133">Transmembrane helix</keyword>
<accession>A0A4P7LCW8</accession>
<dbReference type="InterPro" id="IPR019494">
    <property type="entry name" value="FIST_C"/>
</dbReference>
<evidence type="ECO:0000256" key="1">
    <source>
        <dbReference type="ARBA" id="ARBA00004651"/>
    </source>
</evidence>
<dbReference type="SMART" id="SM01204">
    <property type="entry name" value="FIST_C"/>
    <property type="match status" value="1"/>
</dbReference>
<evidence type="ECO:0000313" key="9">
    <source>
        <dbReference type="Proteomes" id="UP000295294"/>
    </source>
</evidence>
<evidence type="ECO:0000259" key="6">
    <source>
        <dbReference type="SMART" id="SM00897"/>
    </source>
</evidence>
<feature type="domain" description="FIST C-domain" evidence="7">
    <location>
        <begin position="223"/>
        <end position="377"/>
    </location>
</feature>
<dbReference type="STRING" id="1349762.GCA_001592245_04776"/>
<dbReference type="RefSeq" id="WP_133097941.1">
    <property type="nucleotide sequence ID" value="NZ_CP038634.1"/>
</dbReference>
<dbReference type="PIRSF" id="PIRSF018953">
    <property type="entry name" value="UCP018953"/>
    <property type="match status" value="1"/>
</dbReference>
<dbReference type="PANTHER" id="PTHR14939:SF5">
    <property type="entry name" value="F-BOX ONLY PROTEIN 22"/>
    <property type="match status" value="1"/>
</dbReference>
<gene>
    <name evidence="8" type="ORF">E0W60_06990</name>
</gene>